<comment type="caution">
    <text evidence="1">The sequence shown here is derived from an EMBL/GenBank/DDBJ whole genome shotgun (WGS) entry which is preliminary data.</text>
</comment>
<name>A0A9Q0SSX7_9ROSI</name>
<proteinExistence type="predicted"/>
<accession>A0A9Q0SSX7</accession>
<dbReference type="EMBL" id="JAPFFM010000019">
    <property type="protein sequence ID" value="KAJ6688215.1"/>
    <property type="molecule type" value="Genomic_DNA"/>
</dbReference>
<sequence>MESLRLVCDRDAQILLQKMESFTASFSSSMDSIKARAEETVQNQGELGRLKCSLTEADAEFVKVLADLSKWLVHNLEVKSEYRCFGDLKCD</sequence>
<organism evidence="1 2">
    <name type="scientific">Salix koriyanagi</name>
    <dbReference type="NCBI Taxonomy" id="2511006"/>
    <lineage>
        <taxon>Eukaryota</taxon>
        <taxon>Viridiplantae</taxon>
        <taxon>Streptophyta</taxon>
        <taxon>Embryophyta</taxon>
        <taxon>Tracheophyta</taxon>
        <taxon>Spermatophyta</taxon>
        <taxon>Magnoliopsida</taxon>
        <taxon>eudicotyledons</taxon>
        <taxon>Gunneridae</taxon>
        <taxon>Pentapetalae</taxon>
        <taxon>rosids</taxon>
        <taxon>fabids</taxon>
        <taxon>Malpighiales</taxon>
        <taxon>Salicaceae</taxon>
        <taxon>Saliceae</taxon>
        <taxon>Salix</taxon>
    </lineage>
</organism>
<evidence type="ECO:0000313" key="1">
    <source>
        <dbReference type="EMBL" id="KAJ6688215.1"/>
    </source>
</evidence>
<reference evidence="1" key="1">
    <citation type="submission" date="2022-11" db="EMBL/GenBank/DDBJ databases">
        <authorList>
            <person name="Hyden B.L."/>
            <person name="Feng K."/>
            <person name="Yates T."/>
            <person name="Jawdy S."/>
            <person name="Smart L.B."/>
            <person name="Muchero W."/>
        </authorList>
    </citation>
    <scope>NUCLEOTIDE SEQUENCE</scope>
    <source>
        <tissue evidence="1">Shoot tip</tissue>
    </source>
</reference>
<evidence type="ECO:0000313" key="2">
    <source>
        <dbReference type="Proteomes" id="UP001151752"/>
    </source>
</evidence>
<gene>
    <name evidence="1" type="ORF">OIU74_016849</name>
</gene>
<protein>
    <submittedName>
        <fullName evidence="1">Uncharacterized protein</fullName>
    </submittedName>
</protein>
<keyword evidence="2" id="KW-1185">Reference proteome</keyword>
<reference evidence="1" key="2">
    <citation type="journal article" date="2023" name="Int. J. Mol. Sci.">
        <title>De Novo Assembly and Annotation of 11 Diverse Shrub Willow (Salix) Genomes Reveals Novel Gene Organization in Sex-Linked Regions.</title>
        <authorList>
            <person name="Hyden B."/>
            <person name="Feng K."/>
            <person name="Yates T.B."/>
            <person name="Jawdy S."/>
            <person name="Cereghino C."/>
            <person name="Smart L.B."/>
            <person name="Muchero W."/>
        </authorList>
    </citation>
    <scope>NUCLEOTIDE SEQUENCE</scope>
    <source>
        <tissue evidence="1">Shoot tip</tissue>
    </source>
</reference>
<dbReference type="AlphaFoldDB" id="A0A9Q0SSX7"/>
<dbReference type="Proteomes" id="UP001151752">
    <property type="component" value="Chromosome 15W"/>
</dbReference>